<gene>
    <name evidence="3" type="ORF">F4553_005746</name>
</gene>
<dbReference type="RefSeq" id="WP_184841794.1">
    <property type="nucleotide sequence ID" value="NZ_JACHMN010000003.1"/>
</dbReference>
<dbReference type="Pfam" id="PF26604">
    <property type="entry name" value="CBU_0592"/>
    <property type="match status" value="1"/>
</dbReference>
<dbReference type="Proteomes" id="UP000587527">
    <property type="component" value="Unassembled WGS sequence"/>
</dbReference>
<protein>
    <recommendedName>
        <fullName evidence="2">CBU-0592-like domain-containing protein</fullName>
    </recommendedName>
</protein>
<keyword evidence="1" id="KW-0472">Membrane</keyword>
<dbReference type="InterPro" id="IPR058058">
    <property type="entry name" value="CBU_0592-like"/>
</dbReference>
<dbReference type="AlphaFoldDB" id="A0A841BZU0"/>
<sequence>MNHDLLQIVGALLVLTAFALTQSGVLNPKAVAYLLLNIVGAGVLAWLAWTTRDWGFLLLEGVWTIVSLISLATVTLPRPRRTPPHAQDLRKS</sequence>
<evidence type="ECO:0000256" key="1">
    <source>
        <dbReference type="SAM" id="Phobius"/>
    </source>
</evidence>
<comment type="caution">
    <text evidence="3">The sequence shown here is derived from an EMBL/GenBank/DDBJ whole genome shotgun (WGS) entry which is preliminary data.</text>
</comment>
<accession>A0A841BZU0</accession>
<evidence type="ECO:0000259" key="2">
    <source>
        <dbReference type="Pfam" id="PF26604"/>
    </source>
</evidence>
<proteinExistence type="predicted"/>
<evidence type="ECO:0000313" key="4">
    <source>
        <dbReference type="Proteomes" id="UP000587527"/>
    </source>
</evidence>
<feature type="domain" description="CBU-0592-like" evidence="2">
    <location>
        <begin position="3"/>
        <end position="75"/>
    </location>
</feature>
<organism evidence="3 4">
    <name type="scientific">Allocatelliglobosispora scoriae</name>
    <dbReference type="NCBI Taxonomy" id="643052"/>
    <lineage>
        <taxon>Bacteria</taxon>
        <taxon>Bacillati</taxon>
        <taxon>Actinomycetota</taxon>
        <taxon>Actinomycetes</taxon>
        <taxon>Micromonosporales</taxon>
        <taxon>Micromonosporaceae</taxon>
        <taxon>Allocatelliglobosispora</taxon>
    </lineage>
</organism>
<feature type="transmembrane region" description="Helical" evidence="1">
    <location>
        <begin position="31"/>
        <end position="49"/>
    </location>
</feature>
<dbReference type="NCBIfam" id="NF047864">
    <property type="entry name" value="CBU_0592_membra"/>
    <property type="match status" value="1"/>
</dbReference>
<dbReference type="EMBL" id="JACHMN010000003">
    <property type="protein sequence ID" value="MBB5872312.1"/>
    <property type="molecule type" value="Genomic_DNA"/>
</dbReference>
<keyword evidence="1" id="KW-1133">Transmembrane helix</keyword>
<feature type="transmembrane region" description="Helical" evidence="1">
    <location>
        <begin position="56"/>
        <end position="76"/>
    </location>
</feature>
<reference evidence="3 4" key="1">
    <citation type="submission" date="2020-08" db="EMBL/GenBank/DDBJ databases">
        <title>Sequencing the genomes of 1000 actinobacteria strains.</title>
        <authorList>
            <person name="Klenk H.-P."/>
        </authorList>
    </citation>
    <scope>NUCLEOTIDE SEQUENCE [LARGE SCALE GENOMIC DNA]</scope>
    <source>
        <strain evidence="3 4">DSM 45362</strain>
    </source>
</reference>
<name>A0A841BZU0_9ACTN</name>
<evidence type="ECO:0000313" key="3">
    <source>
        <dbReference type="EMBL" id="MBB5872312.1"/>
    </source>
</evidence>
<keyword evidence="1" id="KW-0812">Transmembrane</keyword>
<keyword evidence="4" id="KW-1185">Reference proteome</keyword>